<dbReference type="Proteomes" id="UP000256964">
    <property type="component" value="Unassembled WGS sequence"/>
</dbReference>
<sequence length="238" mass="26073">MQPGRIVLRTREQKAAGQQVTRQAARVAERATIVSTNIVVGEWVSESNGGDDEDQEGPGGTGRATPHVAASPAFSPARLFSRTASKQLNSTGREAATTGTRSTQQDVAQSLSHSHRRLSSRSTRLLPSPMREQQLLPGSRLSLHPRNLNQSWHPPLAPAFHCTRSKHHSDSLPCIRLRIQRFAQARQSPSLSVQPVSLRCTSTLLFRCVPRPLCAAPTTHAGRQLKRSPQPRSLWSPA</sequence>
<name>A0A371DAT4_9APHY</name>
<feature type="region of interest" description="Disordered" evidence="1">
    <location>
        <begin position="219"/>
        <end position="238"/>
    </location>
</feature>
<dbReference type="AlphaFoldDB" id="A0A371DAT4"/>
<evidence type="ECO:0000313" key="2">
    <source>
        <dbReference type="EMBL" id="RDX49636.1"/>
    </source>
</evidence>
<dbReference type="EMBL" id="KZ857404">
    <property type="protein sequence ID" value="RDX49636.1"/>
    <property type="molecule type" value="Genomic_DNA"/>
</dbReference>
<reference evidence="2 3" key="1">
    <citation type="journal article" date="2018" name="Biotechnol. Biofuels">
        <title>Integrative visual omics of the white-rot fungus Polyporus brumalis exposes the biotechnological potential of its oxidative enzymes for delignifying raw plant biomass.</title>
        <authorList>
            <person name="Miyauchi S."/>
            <person name="Rancon A."/>
            <person name="Drula E."/>
            <person name="Hage H."/>
            <person name="Chaduli D."/>
            <person name="Favel A."/>
            <person name="Grisel S."/>
            <person name="Henrissat B."/>
            <person name="Herpoel-Gimbert I."/>
            <person name="Ruiz-Duenas F.J."/>
            <person name="Chevret D."/>
            <person name="Hainaut M."/>
            <person name="Lin J."/>
            <person name="Wang M."/>
            <person name="Pangilinan J."/>
            <person name="Lipzen A."/>
            <person name="Lesage-Meessen L."/>
            <person name="Navarro D."/>
            <person name="Riley R."/>
            <person name="Grigoriev I.V."/>
            <person name="Zhou S."/>
            <person name="Raouche S."/>
            <person name="Rosso M.N."/>
        </authorList>
    </citation>
    <scope>NUCLEOTIDE SEQUENCE [LARGE SCALE GENOMIC DNA]</scope>
    <source>
        <strain evidence="2 3">BRFM 1820</strain>
    </source>
</reference>
<keyword evidence="3" id="KW-1185">Reference proteome</keyword>
<feature type="region of interest" description="Disordered" evidence="1">
    <location>
        <begin position="44"/>
        <end position="132"/>
    </location>
</feature>
<organism evidence="2 3">
    <name type="scientific">Lentinus brumalis</name>
    <dbReference type="NCBI Taxonomy" id="2498619"/>
    <lineage>
        <taxon>Eukaryota</taxon>
        <taxon>Fungi</taxon>
        <taxon>Dikarya</taxon>
        <taxon>Basidiomycota</taxon>
        <taxon>Agaricomycotina</taxon>
        <taxon>Agaricomycetes</taxon>
        <taxon>Polyporales</taxon>
        <taxon>Polyporaceae</taxon>
        <taxon>Lentinus</taxon>
    </lineage>
</organism>
<protein>
    <submittedName>
        <fullName evidence="2">Uncharacterized protein</fullName>
    </submittedName>
</protein>
<proteinExistence type="predicted"/>
<gene>
    <name evidence="2" type="ORF">OH76DRAFT_522122</name>
</gene>
<feature type="compositionally biased region" description="Polar residues" evidence="1">
    <location>
        <begin position="82"/>
        <end position="109"/>
    </location>
</feature>
<feature type="compositionally biased region" description="Low complexity" evidence="1">
    <location>
        <begin position="120"/>
        <end position="129"/>
    </location>
</feature>
<accession>A0A371DAT4</accession>
<evidence type="ECO:0000256" key="1">
    <source>
        <dbReference type="SAM" id="MobiDB-lite"/>
    </source>
</evidence>
<evidence type="ECO:0000313" key="3">
    <source>
        <dbReference type="Proteomes" id="UP000256964"/>
    </source>
</evidence>